<dbReference type="EMBL" id="VYZN01002552">
    <property type="protein sequence ID" value="KAE9521613.1"/>
    <property type="molecule type" value="Genomic_DNA"/>
</dbReference>
<comment type="caution">
    <text evidence="1">The sequence shown here is derived from an EMBL/GenBank/DDBJ whole genome shotgun (WGS) entry which is preliminary data.</text>
</comment>
<name>A0A6G0STC6_APHGL</name>
<evidence type="ECO:0000313" key="2">
    <source>
        <dbReference type="Proteomes" id="UP000475862"/>
    </source>
</evidence>
<sequence length="408" mass="47560">MYQLLMIQIDQVLDSRARARTQSACENGHKKCCHNVLLETLGFFPAVDKKFLDDQKTDKSSPFRIIYRYDISIYLKPQNYVLHNPMNYLHNNIIASNMIFLNLITLILKEEYLSSTNISPLKVNNILKFVEFNSPIKNAIRSMMTFLYQLFFSKLIFYCRISANSKTATANLYNAYSIVDTMHNCGMRISSRIISRNVLSTKVRNNEYNKLQDKKLQTTKNNLNLMVIGCKHLNNLCDLKGNCQNGRTNDHRLSFIMLIKDRNIIQKFYSFSNLKQNSINLSNIILYSFFADANVAKIKLTNQKEKSREKQRKGRLIYYFRTDENEIIFTGVNGASNFKIYLVRYNINLFNIKNNVVVKFDIIVNSSLSFNGVNSFVFIDSLFSKYRFLEPKTTLYNNIMDTLFSSKT</sequence>
<accession>A0A6G0STC6</accession>
<keyword evidence="2" id="KW-1185">Reference proteome</keyword>
<reference evidence="1 2" key="1">
    <citation type="submission" date="2019-08" db="EMBL/GenBank/DDBJ databases">
        <title>The genome of the soybean aphid Biotype 1, its phylome, world population structure and adaptation to the North American continent.</title>
        <authorList>
            <person name="Giordano R."/>
            <person name="Donthu R.K."/>
            <person name="Hernandez A.G."/>
            <person name="Wright C.L."/>
            <person name="Zimin A.V."/>
        </authorList>
    </citation>
    <scope>NUCLEOTIDE SEQUENCE [LARGE SCALE GENOMIC DNA]</scope>
    <source>
        <tissue evidence="1">Whole aphids</tissue>
    </source>
</reference>
<gene>
    <name evidence="1" type="ORF">AGLY_017981</name>
</gene>
<dbReference type="AlphaFoldDB" id="A0A6G0STC6"/>
<protein>
    <submittedName>
        <fullName evidence="1">Uncharacterized protein</fullName>
    </submittedName>
</protein>
<proteinExistence type="predicted"/>
<evidence type="ECO:0000313" key="1">
    <source>
        <dbReference type="EMBL" id="KAE9521613.1"/>
    </source>
</evidence>
<dbReference type="Proteomes" id="UP000475862">
    <property type="component" value="Unassembled WGS sequence"/>
</dbReference>
<organism evidence="1 2">
    <name type="scientific">Aphis glycines</name>
    <name type="common">Soybean aphid</name>
    <dbReference type="NCBI Taxonomy" id="307491"/>
    <lineage>
        <taxon>Eukaryota</taxon>
        <taxon>Metazoa</taxon>
        <taxon>Ecdysozoa</taxon>
        <taxon>Arthropoda</taxon>
        <taxon>Hexapoda</taxon>
        <taxon>Insecta</taxon>
        <taxon>Pterygota</taxon>
        <taxon>Neoptera</taxon>
        <taxon>Paraneoptera</taxon>
        <taxon>Hemiptera</taxon>
        <taxon>Sternorrhyncha</taxon>
        <taxon>Aphidomorpha</taxon>
        <taxon>Aphidoidea</taxon>
        <taxon>Aphididae</taxon>
        <taxon>Aphidini</taxon>
        <taxon>Aphis</taxon>
        <taxon>Aphis</taxon>
    </lineage>
</organism>